<feature type="chain" id="PRO_5037011073" evidence="8">
    <location>
        <begin position="25"/>
        <end position="529"/>
    </location>
</feature>
<dbReference type="InterPro" id="IPR011118">
    <property type="entry name" value="Tannase/feruloyl_esterase"/>
</dbReference>
<evidence type="ECO:0000313" key="9">
    <source>
        <dbReference type="EMBL" id="QUD88318.1"/>
    </source>
</evidence>
<sequence>MRSALWAALLGAPALALAPSAASAAAFDCAALRGAHEDGVVVEAAEALPAGPVSLPGMGGPPVTLQSPAVCKVTGVIEPRKAPDGTAYGVRFELRLPAPWNGRFLFQGGGGLDGSVLPAVGAAGSGAPALARGYAVLSMDGGHEGRDASFAADQQARLDYAYQAVGKATAAAKALIRAYYNRGPQRSYFMGCSNGGREAMMAVQRYPLEFDGAVAGAPGYRLSRAAIQEAFANRTLAAIAPRDAQGRPDLARALSDADLKLVSEAVLKACDAQDGLADGLVSHPAACAFSPRSLACKPGQASGCVAPDKIAALEAVVGGAKDSQGRALYSRYYWDSGISELGWRMWMLGVPGQMPALNVVLGGDAMSRYFMTPAQPGRSPFDIDLDQALVETAQTAAINDATSTFLNSFSGHGGKLILYHGVSDPVFSAADTVGWYEDVQHNDPASAAGVRLFLVPAMNHCGGGRATDQFDMLSAIEAWVEEGRAPESVLAKGGPELPGVSRPLCAYPAYPRYTGGDPKAADGFVCEKP</sequence>
<dbReference type="InterPro" id="IPR029058">
    <property type="entry name" value="AB_hydrolase_fold"/>
</dbReference>
<evidence type="ECO:0000313" key="10">
    <source>
        <dbReference type="Proteomes" id="UP000676409"/>
    </source>
</evidence>
<dbReference type="AlphaFoldDB" id="A0A975FZF5"/>
<keyword evidence="3" id="KW-0479">Metal-binding</keyword>
<dbReference type="Proteomes" id="UP000676409">
    <property type="component" value="Chromosome"/>
</dbReference>
<name>A0A975FZF5_9CAUL</name>
<evidence type="ECO:0000256" key="8">
    <source>
        <dbReference type="SAM" id="SignalP"/>
    </source>
</evidence>
<proteinExistence type="inferred from homology"/>
<evidence type="ECO:0000256" key="3">
    <source>
        <dbReference type="ARBA" id="ARBA00022723"/>
    </source>
</evidence>
<evidence type="ECO:0000256" key="6">
    <source>
        <dbReference type="ARBA" id="ARBA00022837"/>
    </source>
</evidence>
<evidence type="ECO:0000256" key="4">
    <source>
        <dbReference type="ARBA" id="ARBA00022729"/>
    </source>
</evidence>
<evidence type="ECO:0000256" key="2">
    <source>
        <dbReference type="ARBA" id="ARBA00022487"/>
    </source>
</evidence>
<dbReference type="RefSeq" id="WP_211938369.1">
    <property type="nucleotide sequence ID" value="NZ_CP073078.1"/>
</dbReference>
<keyword evidence="5 9" id="KW-0378">Hydrolase</keyword>
<dbReference type="KEGG" id="caul:KCG34_00025"/>
<keyword evidence="7" id="KW-1015">Disulfide bond</keyword>
<dbReference type="GO" id="GO:0046872">
    <property type="term" value="F:metal ion binding"/>
    <property type="evidence" value="ECO:0007669"/>
    <property type="project" value="UniProtKB-KW"/>
</dbReference>
<evidence type="ECO:0000256" key="5">
    <source>
        <dbReference type="ARBA" id="ARBA00022801"/>
    </source>
</evidence>
<keyword evidence="4 8" id="KW-0732">Signal</keyword>
<keyword evidence="6" id="KW-0106">Calcium</keyword>
<keyword evidence="10" id="KW-1185">Reference proteome</keyword>
<reference evidence="9" key="1">
    <citation type="submission" date="2021-04" db="EMBL/GenBank/DDBJ databases">
        <title>The complete genome sequence of Caulobacter sp. S6.</title>
        <authorList>
            <person name="Tang Y."/>
            <person name="Ouyang W."/>
            <person name="Liu Q."/>
            <person name="Huang B."/>
            <person name="Guo Z."/>
            <person name="Lei P."/>
        </authorList>
    </citation>
    <scope>NUCLEOTIDE SEQUENCE</scope>
    <source>
        <strain evidence="9">S6</strain>
    </source>
</reference>
<dbReference type="SUPFAM" id="SSF53474">
    <property type="entry name" value="alpha/beta-Hydrolases"/>
    <property type="match status" value="1"/>
</dbReference>
<keyword evidence="2" id="KW-0719">Serine esterase</keyword>
<dbReference type="PANTHER" id="PTHR33938">
    <property type="entry name" value="FERULOYL ESTERASE B-RELATED"/>
    <property type="match status" value="1"/>
</dbReference>
<comment type="similarity">
    <text evidence="1">Belongs to the tannase family.</text>
</comment>
<dbReference type="GO" id="GO:0052689">
    <property type="term" value="F:carboxylic ester hydrolase activity"/>
    <property type="evidence" value="ECO:0007669"/>
    <property type="project" value="UniProtKB-KW"/>
</dbReference>
<accession>A0A975FZF5</accession>
<dbReference type="EMBL" id="CP073078">
    <property type="protein sequence ID" value="QUD88318.1"/>
    <property type="molecule type" value="Genomic_DNA"/>
</dbReference>
<organism evidence="9 10">
    <name type="scientific">Phenylobacterium montanum</name>
    <dbReference type="NCBI Taxonomy" id="2823693"/>
    <lineage>
        <taxon>Bacteria</taxon>
        <taxon>Pseudomonadati</taxon>
        <taxon>Pseudomonadota</taxon>
        <taxon>Alphaproteobacteria</taxon>
        <taxon>Caulobacterales</taxon>
        <taxon>Caulobacteraceae</taxon>
        <taxon>Phenylobacterium</taxon>
    </lineage>
</organism>
<protein>
    <submittedName>
        <fullName evidence="9">Tannase/feruloyl esterase family alpha/beta hydrolase</fullName>
    </submittedName>
</protein>
<evidence type="ECO:0000256" key="7">
    <source>
        <dbReference type="ARBA" id="ARBA00023157"/>
    </source>
</evidence>
<evidence type="ECO:0000256" key="1">
    <source>
        <dbReference type="ARBA" id="ARBA00006249"/>
    </source>
</evidence>
<dbReference type="Gene3D" id="3.40.50.1820">
    <property type="entry name" value="alpha/beta hydrolase"/>
    <property type="match status" value="1"/>
</dbReference>
<dbReference type="PANTHER" id="PTHR33938:SF15">
    <property type="entry name" value="FERULOYL ESTERASE B-RELATED"/>
    <property type="match status" value="1"/>
</dbReference>
<feature type="signal peptide" evidence="8">
    <location>
        <begin position="1"/>
        <end position="24"/>
    </location>
</feature>
<gene>
    <name evidence="9" type="ORF">KCG34_00025</name>
</gene>
<dbReference type="Pfam" id="PF07519">
    <property type="entry name" value="Tannase"/>
    <property type="match status" value="1"/>
</dbReference>